<organism evidence="1 2">
    <name type="scientific">Romeriopsis navalis LEGE 11480</name>
    <dbReference type="NCBI Taxonomy" id="2777977"/>
    <lineage>
        <taxon>Bacteria</taxon>
        <taxon>Bacillati</taxon>
        <taxon>Cyanobacteriota</taxon>
        <taxon>Cyanophyceae</taxon>
        <taxon>Leptolyngbyales</taxon>
        <taxon>Leptolyngbyaceae</taxon>
        <taxon>Romeriopsis</taxon>
        <taxon>Romeriopsis navalis</taxon>
    </lineage>
</organism>
<evidence type="ECO:0000313" key="2">
    <source>
        <dbReference type="Proteomes" id="UP000625316"/>
    </source>
</evidence>
<comment type="caution">
    <text evidence="1">The sequence shown here is derived from an EMBL/GenBank/DDBJ whole genome shotgun (WGS) entry which is preliminary data.</text>
</comment>
<dbReference type="Proteomes" id="UP000625316">
    <property type="component" value="Unassembled WGS sequence"/>
</dbReference>
<keyword evidence="2" id="KW-1185">Reference proteome</keyword>
<sequence length="539" mass="62454">MAIWIVTIGGSDVQLKPKSQRQRSWEDMFRQYRSQLEGRLQFKPYPPDGDERRPALVKPRVMGTVYGNADVVNSQDLVFPLLDNFHHHLSDQADNDDPINRVVILLTDQSGLYGTADYVRNLAHPYWQDTCTLQPILESYFSQYLPNAQQEYLTLKPESPPGLDDWDTVLEQVQQVLFQIESDEKTVYVSHQAGTPAISSAIQFTSLTKFGDRTQFLVSSELDINLTRIITGSRYLSGIRFEEAKALLKRYDYAGVLDLLQPHLHADDAFSSYIRSLLTTAISWNLGEFQTFHDELLQLQLNPYFDFGQVLEEKIKVCEAWWWFGYEAAYLAVIRLEQRNTVEALFHSFRAMEGSMIKWARDKFHPDHLDEVESNFAEDYAAAEDENNSSEITKVYSWTVKPSILHQDVLPDYLKSNYQLKKRLQDEKLGLYSASLYELLKTARPDWEHDRDIYVVWDIAANVRNLAFHQLLGLYQEQVFAAWDTASQRDWENRLCNCLNFLSEQRFSNLREASLMPIVHAAIEQAIDDYQIAASRRNS</sequence>
<dbReference type="EMBL" id="JADEXQ010000144">
    <property type="protein sequence ID" value="MBE9033028.1"/>
    <property type="molecule type" value="Genomic_DNA"/>
</dbReference>
<evidence type="ECO:0000313" key="1">
    <source>
        <dbReference type="EMBL" id="MBE9033028.1"/>
    </source>
</evidence>
<accession>A0A928VQR1</accession>
<proteinExistence type="predicted"/>
<reference evidence="1" key="1">
    <citation type="submission" date="2020-10" db="EMBL/GenBank/DDBJ databases">
        <authorList>
            <person name="Castelo-Branco R."/>
            <person name="Eusebio N."/>
            <person name="Adriana R."/>
            <person name="Vieira A."/>
            <person name="Brugerolle De Fraissinette N."/>
            <person name="Rezende De Castro R."/>
            <person name="Schneider M.P."/>
            <person name="Vasconcelos V."/>
            <person name="Leao P.N."/>
        </authorList>
    </citation>
    <scope>NUCLEOTIDE SEQUENCE</scope>
    <source>
        <strain evidence="1">LEGE 11480</strain>
    </source>
</reference>
<dbReference type="RefSeq" id="WP_264327842.1">
    <property type="nucleotide sequence ID" value="NZ_JADEXQ010000144.1"/>
</dbReference>
<gene>
    <name evidence="1" type="ORF">IQ266_25150</name>
</gene>
<dbReference type="AlphaFoldDB" id="A0A928VQR1"/>
<name>A0A928VQR1_9CYAN</name>
<protein>
    <submittedName>
        <fullName evidence="1">Uncharacterized protein</fullName>
    </submittedName>
</protein>